<dbReference type="STRING" id="407821.A0A087UU23"/>
<proteinExistence type="predicted"/>
<feature type="compositionally biased region" description="Polar residues" evidence="2">
    <location>
        <begin position="586"/>
        <end position="602"/>
    </location>
</feature>
<feature type="zinc finger region" description="C3H1-type" evidence="1">
    <location>
        <begin position="4"/>
        <end position="31"/>
    </location>
</feature>
<dbReference type="AlphaFoldDB" id="A0A087UU23"/>
<accession>A0A087UU23</accession>
<gene>
    <name evidence="4" type="ORF">X975_23382</name>
</gene>
<dbReference type="Gene3D" id="4.10.1000.10">
    <property type="entry name" value="Zinc finger, CCCH-type"/>
    <property type="match status" value="1"/>
</dbReference>
<dbReference type="InterPro" id="IPR041686">
    <property type="entry name" value="Znf-CCCH_3"/>
</dbReference>
<dbReference type="PROSITE" id="PS50103">
    <property type="entry name" value="ZF_C3H1"/>
    <property type="match status" value="2"/>
</dbReference>
<keyword evidence="5" id="KW-1185">Reference proteome</keyword>
<feature type="zinc finger region" description="C3H1-type" evidence="1">
    <location>
        <begin position="33"/>
        <end position="59"/>
    </location>
</feature>
<dbReference type="OrthoDB" id="5395350at2759"/>
<feature type="domain" description="C3H1-type" evidence="3">
    <location>
        <begin position="4"/>
        <end position="31"/>
    </location>
</feature>
<evidence type="ECO:0000256" key="2">
    <source>
        <dbReference type="SAM" id="MobiDB-lite"/>
    </source>
</evidence>
<organism evidence="4 5">
    <name type="scientific">Stegodyphus mimosarum</name>
    <name type="common">African social velvet spider</name>
    <dbReference type="NCBI Taxonomy" id="407821"/>
    <lineage>
        <taxon>Eukaryota</taxon>
        <taxon>Metazoa</taxon>
        <taxon>Ecdysozoa</taxon>
        <taxon>Arthropoda</taxon>
        <taxon>Chelicerata</taxon>
        <taxon>Arachnida</taxon>
        <taxon>Araneae</taxon>
        <taxon>Araneomorphae</taxon>
        <taxon>Entelegynae</taxon>
        <taxon>Eresoidea</taxon>
        <taxon>Eresidae</taxon>
        <taxon>Stegodyphus</taxon>
    </lineage>
</organism>
<keyword evidence="1" id="KW-0863">Zinc-finger</keyword>
<feature type="compositionally biased region" description="Polar residues" evidence="2">
    <location>
        <begin position="420"/>
        <end position="440"/>
    </location>
</feature>
<feature type="compositionally biased region" description="Basic and acidic residues" evidence="2">
    <location>
        <begin position="338"/>
        <end position="371"/>
    </location>
</feature>
<feature type="region of interest" description="Disordered" evidence="2">
    <location>
        <begin position="332"/>
        <end position="380"/>
    </location>
</feature>
<dbReference type="Proteomes" id="UP000054359">
    <property type="component" value="Unassembled WGS sequence"/>
</dbReference>
<feature type="non-terminal residue" evidence="4">
    <location>
        <position position="682"/>
    </location>
</feature>
<evidence type="ECO:0000313" key="4">
    <source>
        <dbReference type="EMBL" id="KFM80862.1"/>
    </source>
</evidence>
<evidence type="ECO:0000313" key="5">
    <source>
        <dbReference type="Proteomes" id="UP000054359"/>
    </source>
</evidence>
<dbReference type="EMBL" id="KK121618">
    <property type="protein sequence ID" value="KFM80862.1"/>
    <property type="molecule type" value="Genomic_DNA"/>
</dbReference>
<dbReference type="SMART" id="SM00356">
    <property type="entry name" value="ZnF_C3H1"/>
    <property type="match status" value="3"/>
</dbReference>
<protein>
    <submittedName>
        <fullName evidence="4">Zinc finger CCCH domain-containing protein 11A</fullName>
    </submittedName>
</protein>
<dbReference type="GO" id="GO:0008270">
    <property type="term" value="F:zinc ion binding"/>
    <property type="evidence" value="ECO:0007669"/>
    <property type="project" value="UniProtKB-KW"/>
</dbReference>
<evidence type="ECO:0000256" key="1">
    <source>
        <dbReference type="PROSITE-ProRule" id="PRU00723"/>
    </source>
</evidence>
<evidence type="ECO:0000259" key="3">
    <source>
        <dbReference type="PROSITE" id="PS50103"/>
    </source>
</evidence>
<keyword evidence="1" id="KW-0479">Metal-binding</keyword>
<feature type="region of interest" description="Disordered" evidence="2">
    <location>
        <begin position="405"/>
        <end position="477"/>
    </location>
</feature>
<name>A0A087UU23_STEMI</name>
<sequence>MAGQGSSDDCYFYYYSSCTKGDDCPFRHCQLALGTETVCTLWREGRCFRSNCKFRHMESRINRATIPCYWENQPGGCRKPHCVFLHQKVRSNIHGVVENQKLILPVCTNVQTVTVTKVLEANDPVKNDDGITVEGVSNGTEDRNLNPSSQPVEPFVVTFDECEESDSESVSSTPVKPSSSETKYMQSSSCKLNLSSKFSAKSEERDFGIKTLEQIRMEKIHKESEHFYKSDDSSGKVNANKTVEVSKKASLLNNTNFSYSAYDIPALDPSHIKMKPDIIPYNKQECYPPESDFISVHVDSSIDIGSAATANDSALHAAESERDLRGRLLKKRAMPSSAEKRALPLSAEKHTVPSSAEKRVVPSSAEKERPAKRVISLKKNNNQANDSLDFKIKTLDEIRRERENKMLSGNQEENLDSPDVLNSSNLHAEENSSSNPSVVQKSLGKPRIKRQPKETYSKPDVINDVEMQEGPSLKNEDRSVMILHEVQNISDDQTKLKNVNDGKLTLPSKGKRKEVDDSESERSHKVMKVEATVLSSNSNGSTYPKEIRNQTNEDSQVKKTRRPIIKRNNIPSPHLTSVPSPPKSAVSYNTEDTAANQLSSGADSIKPESESVTSSKDGVCTVTSTTSAEKETEQRTAVRSSSVDDFDNLFLNDSDMNLEEVDDTMEGGAEDILLKIEQLLES</sequence>
<dbReference type="PANTHER" id="PTHR15725">
    <property type="entry name" value="ZN-FINGER, C-X8-C-X5-C-X3-H TYPE-CONTAINING"/>
    <property type="match status" value="1"/>
</dbReference>
<reference evidence="4 5" key="1">
    <citation type="submission" date="2013-11" db="EMBL/GenBank/DDBJ databases">
        <title>Genome sequencing of Stegodyphus mimosarum.</title>
        <authorList>
            <person name="Bechsgaard J."/>
        </authorList>
    </citation>
    <scope>NUCLEOTIDE SEQUENCE [LARGE SCALE GENOMIC DNA]</scope>
</reference>
<feature type="domain" description="C3H1-type" evidence="3">
    <location>
        <begin position="33"/>
        <end position="59"/>
    </location>
</feature>
<dbReference type="PANTHER" id="PTHR15725:SF14">
    <property type="entry name" value="ZINC FINGER CCCH DOMAIN-CONTAINING PROTEIN 11A"/>
    <property type="match status" value="1"/>
</dbReference>
<feature type="region of interest" description="Disordered" evidence="2">
    <location>
        <begin position="493"/>
        <end position="640"/>
    </location>
</feature>
<keyword evidence="1" id="KW-0862">Zinc</keyword>
<feature type="compositionally biased region" description="Polar residues" evidence="2">
    <location>
        <begin position="533"/>
        <end position="542"/>
    </location>
</feature>
<dbReference type="InterPro" id="IPR000571">
    <property type="entry name" value="Znf_CCCH"/>
</dbReference>
<feature type="compositionally biased region" description="Polar residues" evidence="2">
    <location>
        <begin position="569"/>
        <end position="578"/>
    </location>
</feature>
<dbReference type="Pfam" id="PF15663">
    <property type="entry name" value="zf-CCCH_3"/>
    <property type="match status" value="1"/>
</dbReference>
<feature type="compositionally biased region" description="Polar residues" evidence="2">
    <location>
        <begin position="610"/>
        <end position="627"/>
    </location>
</feature>